<accession>V5AH33</accession>
<evidence type="ECO:0000313" key="1">
    <source>
        <dbReference type="EMBL" id="ESS59935.1"/>
    </source>
</evidence>
<dbReference type="Proteomes" id="UP000017861">
    <property type="component" value="Unassembled WGS sequence"/>
</dbReference>
<reference evidence="1 2" key="1">
    <citation type="journal article" date="2014" name="Genome Announc.">
        <title>Trypanosoma cruzi Clone Dm28c Draft Genome Sequence.</title>
        <authorList>
            <person name="Grisard E.C."/>
            <person name="Teixeira S.M."/>
            <person name="de Almeida L.G."/>
            <person name="Stoco P.H."/>
            <person name="Gerber A.L."/>
            <person name="Talavera-Lopez C."/>
            <person name="Lima O.C."/>
            <person name="Andersson B."/>
            <person name="de Vasconcelos A.T."/>
        </authorList>
    </citation>
    <scope>NUCLEOTIDE SEQUENCE [LARGE SCALE GENOMIC DNA]</scope>
    <source>
        <strain evidence="1 2">Dm28c</strain>
    </source>
</reference>
<evidence type="ECO:0000313" key="2">
    <source>
        <dbReference type="Proteomes" id="UP000017861"/>
    </source>
</evidence>
<name>V5AH33_TRYCR</name>
<organism evidence="1 2">
    <name type="scientific">Trypanosoma cruzi Dm28c</name>
    <dbReference type="NCBI Taxonomy" id="1416333"/>
    <lineage>
        <taxon>Eukaryota</taxon>
        <taxon>Discoba</taxon>
        <taxon>Euglenozoa</taxon>
        <taxon>Kinetoplastea</taxon>
        <taxon>Metakinetoplastina</taxon>
        <taxon>Trypanosomatida</taxon>
        <taxon>Trypanosomatidae</taxon>
        <taxon>Trypanosoma</taxon>
        <taxon>Schizotrypanum</taxon>
    </lineage>
</organism>
<dbReference type="EMBL" id="AYLP01000511">
    <property type="protein sequence ID" value="ESS59935.1"/>
    <property type="molecule type" value="Genomic_DNA"/>
</dbReference>
<dbReference type="AlphaFoldDB" id="V5AH33"/>
<dbReference type="VEuPathDB" id="TriTrypDB:TCDM_12202"/>
<gene>
    <name evidence="1" type="ORF">TCDM_12202</name>
</gene>
<proteinExistence type="predicted"/>
<sequence length="240" mass="26182">MQSVMRSRCAAKSATSSLSQTARVLHLSHNRRHAPAAQCHNVVPPLLPNHQRNAQRVPAHALHVLQPHGRSGWPSCNASCCPPCAWSGPSHPLDQRSGCCKGLPSSAAFVENTNVRKKLPLHISALSRTHKGGVMGKRSPPHNGCTRAHAKATPFTSHRKIEPCAQHKNDRKKRNGANPITRWCPLLLSSPTDWCPTLTNEARRTPSAPLRVRSAGRRPVALLPSQWGTHTIVVADHTCL</sequence>
<protein>
    <submittedName>
        <fullName evidence="1">Uncharacterized protein</fullName>
    </submittedName>
</protein>
<comment type="caution">
    <text evidence="1">The sequence shown here is derived from an EMBL/GenBank/DDBJ whole genome shotgun (WGS) entry which is preliminary data.</text>
</comment>